<feature type="compositionally biased region" description="Polar residues" evidence="1">
    <location>
        <begin position="524"/>
        <end position="533"/>
    </location>
</feature>
<feature type="compositionally biased region" description="Basic and acidic residues" evidence="1">
    <location>
        <begin position="61"/>
        <end position="89"/>
    </location>
</feature>
<sequence>MIWIRSVHLKPVQTRSLQARRILLLHLRANQIPSVRPRMTPLPPRRTTPSPPRKTTPFTAQKDDPFTAQKDDPFTAQKDDPFTAQKEDPFNDATDPFAAPVPSSPKDDPFDVLSSPLKEDPFGAPTTPPKEDPFAAPLQTTPPKDDPFDVLSSPLQDEPLLASITPPKEDPFATPTTPPKDDPSDPFSAPAGSPSTDAWEPPATSPSAASDPWGPAAAPEVQSTGGDPWGDGASAASPTSTADPFGDATKPDSDPWGAPAAAPPANPDDAWGSPAPPPDSAPSDDPFGDGASKASDPWGAPSNAPSNGTGGPQQQEEEEEEVRRRRKAAAFLGSAGAMLVDLDSLLSTPAAPPLPPPHTSTRLPLHTPPAGALNGPVGRTIPTAAGVPPLASSSPRLPGLFGSVLVTSCDPSRPTYGGVQLSSWGGGSQFHQPTPSVGTYHSGFTMPVLGAQPAPPYSGTGMVRSGGFIGGNPLTPHQGAPPFFSPRMAQPGSVGGSLQAGVAPLGGSIPPQGGGVQWGSGSGETTEINPFLI</sequence>
<feature type="compositionally biased region" description="Low complexity" evidence="1">
    <location>
        <begin position="230"/>
        <end position="244"/>
    </location>
</feature>
<protein>
    <submittedName>
        <fullName evidence="2">Uncharacterized protein</fullName>
    </submittedName>
</protein>
<feature type="compositionally biased region" description="Low complexity" evidence="1">
    <location>
        <begin position="281"/>
        <end position="290"/>
    </location>
</feature>
<reference evidence="2" key="1">
    <citation type="journal article" date="2023" name="Front. Mar. Sci.">
        <title>A new Merluccius polli reference genome to investigate the effects of global change in West African waters.</title>
        <authorList>
            <person name="Mateo J.L."/>
            <person name="Blanco-Fernandez C."/>
            <person name="Garcia-Vazquez E."/>
            <person name="Machado-Schiaffino G."/>
        </authorList>
    </citation>
    <scope>NUCLEOTIDE SEQUENCE</scope>
    <source>
        <strain evidence="2">C29</strain>
        <tissue evidence="2">Fin</tissue>
    </source>
</reference>
<keyword evidence="3" id="KW-1185">Reference proteome</keyword>
<dbReference type="Proteomes" id="UP001174136">
    <property type="component" value="Unassembled WGS sequence"/>
</dbReference>
<feature type="compositionally biased region" description="Pro residues" evidence="1">
    <location>
        <begin position="40"/>
        <end position="54"/>
    </location>
</feature>
<evidence type="ECO:0000313" key="2">
    <source>
        <dbReference type="EMBL" id="KAK0140452.1"/>
    </source>
</evidence>
<name>A0AA47NYC9_MERPO</name>
<gene>
    <name evidence="2" type="ORF">N1851_022580</name>
</gene>
<feature type="region of interest" description="Disordered" evidence="1">
    <location>
        <begin position="35"/>
        <end position="326"/>
    </location>
</feature>
<proteinExistence type="predicted"/>
<accession>A0AA47NYC9</accession>
<dbReference type="EMBL" id="JAOPHQ010004107">
    <property type="protein sequence ID" value="KAK0140452.1"/>
    <property type="molecule type" value="Genomic_DNA"/>
</dbReference>
<evidence type="ECO:0000313" key="3">
    <source>
        <dbReference type="Proteomes" id="UP001174136"/>
    </source>
</evidence>
<evidence type="ECO:0000256" key="1">
    <source>
        <dbReference type="SAM" id="MobiDB-lite"/>
    </source>
</evidence>
<comment type="caution">
    <text evidence="2">The sequence shown here is derived from an EMBL/GenBank/DDBJ whole genome shotgun (WGS) entry which is preliminary data.</text>
</comment>
<dbReference type="AlphaFoldDB" id="A0AA47NYC9"/>
<feature type="compositionally biased region" description="Low complexity" evidence="1">
    <location>
        <begin position="185"/>
        <end position="210"/>
    </location>
</feature>
<organism evidence="2 3">
    <name type="scientific">Merluccius polli</name>
    <name type="common">Benguela hake</name>
    <name type="synonym">Merluccius cadenati</name>
    <dbReference type="NCBI Taxonomy" id="89951"/>
    <lineage>
        <taxon>Eukaryota</taxon>
        <taxon>Metazoa</taxon>
        <taxon>Chordata</taxon>
        <taxon>Craniata</taxon>
        <taxon>Vertebrata</taxon>
        <taxon>Euteleostomi</taxon>
        <taxon>Actinopterygii</taxon>
        <taxon>Neopterygii</taxon>
        <taxon>Teleostei</taxon>
        <taxon>Neoteleostei</taxon>
        <taxon>Acanthomorphata</taxon>
        <taxon>Zeiogadaria</taxon>
        <taxon>Gadariae</taxon>
        <taxon>Gadiformes</taxon>
        <taxon>Gadoidei</taxon>
        <taxon>Merlucciidae</taxon>
        <taxon>Merluccius</taxon>
    </lineage>
</organism>
<feature type="region of interest" description="Disordered" evidence="1">
    <location>
        <begin position="514"/>
        <end position="533"/>
    </location>
</feature>